<gene>
    <name evidence="7" type="ORF">ACHAXA_000142</name>
</gene>
<keyword evidence="5" id="KW-0732">Signal</keyword>
<organism evidence="7 8">
    <name type="scientific">Cyclostephanos tholiformis</name>
    <dbReference type="NCBI Taxonomy" id="382380"/>
    <lineage>
        <taxon>Eukaryota</taxon>
        <taxon>Sar</taxon>
        <taxon>Stramenopiles</taxon>
        <taxon>Ochrophyta</taxon>
        <taxon>Bacillariophyta</taxon>
        <taxon>Coscinodiscophyceae</taxon>
        <taxon>Thalassiosirophycidae</taxon>
        <taxon>Stephanodiscales</taxon>
        <taxon>Stephanodiscaceae</taxon>
        <taxon>Cyclostephanos</taxon>
    </lineage>
</organism>
<feature type="signal peptide" evidence="5">
    <location>
        <begin position="1"/>
        <end position="28"/>
    </location>
</feature>
<feature type="transmembrane region" description="Helical" evidence="4">
    <location>
        <begin position="594"/>
        <end position="613"/>
    </location>
</feature>
<protein>
    <recommendedName>
        <fullName evidence="6">Serpin domain-containing protein</fullName>
    </recommendedName>
</protein>
<dbReference type="Gene3D" id="3.30.497.10">
    <property type="entry name" value="Antithrombin, subunit I, domain 2"/>
    <property type="match status" value="1"/>
</dbReference>
<feature type="chain" id="PRO_5044841898" description="Serpin domain-containing protein" evidence="5">
    <location>
        <begin position="29"/>
        <end position="614"/>
    </location>
</feature>
<evidence type="ECO:0000256" key="5">
    <source>
        <dbReference type="SAM" id="SignalP"/>
    </source>
</evidence>
<keyword evidence="8" id="KW-1185">Reference proteome</keyword>
<dbReference type="Gene3D" id="2.30.39.10">
    <property type="entry name" value="Alpha-1-antitrypsin, domain 1"/>
    <property type="match status" value="1"/>
</dbReference>
<evidence type="ECO:0000313" key="7">
    <source>
        <dbReference type="EMBL" id="KAL3822074.1"/>
    </source>
</evidence>
<feature type="compositionally biased region" description="Polar residues" evidence="3">
    <location>
        <begin position="565"/>
        <end position="586"/>
    </location>
</feature>
<evidence type="ECO:0000256" key="1">
    <source>
        <dbReference type="ARBA" id="ARBA00009500"/>
    </source>
</evidence>
<feature type="domain" description="Serpin" evidence="6">
    <location>
        <begin position="45"/>
        <end position="420"/>
    </location>
</feature>
<evidence type="ECO:0000259" key="6">
    <source>
        <dbReference type="SMART" id="SM00093"/>
    </source>
</evidence>
<keyword evidence="4" id="KW-0472">Membrane</keyword>
<dbReference type="InterPro" id="IPR042185">
    <property type="entry name" value="Serpin_sf_2"/>
</dbReference>
<dbReference type="Pfam" id="PF00079">
    <property type="entry name" value="Serpin"/>
    <property type="match status" value="1"/>
</dbReference>
<dbReference type="PANTHER" id="PTHR11461:SF211">
    <property type="entry name" value="GH10112P-RELATED"/>
    <property type="match status" value="1"/>
</dbReference>
<name>A0ABD3SC49_9STRA</name>
<dbReference type="EMBL" id="JALLPB020000075">
    <property type="protein sequence ID" value="KAL3822074.1"/>
    <property type="molecule type" value="Genomic_DNA"/>
</dbReference>
<dbReference type="SUPFAM" id="SSF56574">
    <property type="entry name" value="Serpins"/>
    <property type="match status" value="1"/>
</dbReference>
<accession>A0ABD3SC49</accession>
<dbReference type="InterPro" id="IPR036186">
    <property type="entry name" value="Serpin_sf"/>
</dbReference>
<dbReference type="InterPro" id="IPR042178">
    <property type="entry name" value="Serpin_sf_1"/>
</dbReference>
<dbReference type="Proteomes" id="UP001530377">
    <property type="component" value="Unassembled WGS sequence"/>
</dbReference>
<comment type="similarity">
    <text evidence="1 2">Belongs to the serpin family.</text>
</comment>
<proteinExistence type="inferred from homology"/>
<feature type="region of interest" description="Disordered" evidence="3">
    <location>
        <begin position="562"/>
        <end position="586"/>
    </location>
</feature>
<feature type="compositionally biased region" description="Polar residues" evidence="3">
    <location>
        <begin position="456"/>
        <end position="474"/>
    </location>
</feature>
<reference evidence="7 8" key="1">
    <citation type="submission" date="2024-10" db="EMBL/GenBank/DDBJ databases">
        <title>Updated reference genomes for cyclostephanoid diatoms.</title>
        <authorList>
            <person name="Roberts W.R."/>
            <person name="Alverson A.J."/>
        </authorList>
    </citation>
    <scope>NUCLEOTIDE SEQUENCE [LARGE SCALE GENOMIC DNA]</scope>
    <source>
        <strain evidence="7 8">AJA228-03</strain>
    </source>
</reference>
<evidence type="ECO:0000256" key="3">
    <source>
        <dbReference type="SAM" id="MobiDB-lite"/>
    </source>
</evidence>
<evidence type="ECO:0000256" key="2">
    <source>
        <dbReference type="RuleBase" id="RU000411"/>
    </source>
</evidence>
<feature type="compositionally biased region" description="Polar residues" evidence="3">
    <location>
        <begin position="483"/>
        <end position="499"/>
    </location>
</feature>
<evidence type="ECO:0000256" key="4">
    <source>
        <dbReference type="SAM" id="Phobius"/>
    </source>
</evidence>
<keyword evidence="4" id="KW-1133">Transmembrane helix</keyword>
<sequence length="614" mass="66160">MIGHHRPCAFTALVLLVALSTHRTPARAAVVDPADHQAFADDLAAILHTKSNECSSALGVSMAFSLVWPGCTGEEAIGQVRDVLGYPADSTNMQLVWDGTTQNMLAAASGQCLGSVWNGVCDSEAPLLKIANSVWFDDGDVLNATYDSVVDGYAMQTDFEAQESPAVVNRWVENSTNGMIDSIVDESEPLFPPYALIAINSIYLKASWSKQFDECLTNLDSFYDASSRTNIVSDAHFMNMVNYFDYSHDALSGYQVIDLPFDNSQMSMIFVIPNGDGVGAVQSTGLIGILDELESTRVALSLPKFKFESTYDDIKSALIQLGIVAPFTEGSGALCGMFDNISDCESLVIDDVIQKTVIDVNEKGVEAAAVTAVMVSLTSMEPDEPPPPDPILMILDHPFQFFVYDKEQELMLFEGRLGLPEVPETEPACPLLNSQHQDANFWSDTFGVNPIDPMKNLSSTTNSTATEMATSSPTLQPPDVQSKPPSDLSSSQHTLSPTIDATPTVVNIMTLAPSIVVTRPEEGTLSPMVETAPTVININTLFPTIVVTLPNDGKTTEFPIPIDTSLPQDEATTSSPVPTSPFRTQAAGNSAPKAMLVISYFSITGMLVSFLFLS</sequence>
<dbReference type="AlphaFoldDB" id="A0ABD3SC49"/>
<feature type="region of interest" description="Disordered" evidence="3">
    <location>
        <begin position="453"/>
        <end position="499"/>
    </location>
</feature>
<dbReference type="InterPro" id="IPR000215">
    <property type="entry name" value="Serpin_fam"/>
</dbReference>
<keyword evidence="4" id="KW-0812">Transmembrane</keyword>
<dbReference type="PANTHER" id="PTHR11461">
    <property type="entry name" value="SERINE PROTEASE INHIBITOR, SERPIN"/>
    <property type="match status" value="1"/>
</dbReference>
<comment type="caution">
    <text evidence="7">The sequence shown here is derived from an EMBL/GenBank/DDBJ whole genome shotgun (WGS) entry which is preliminary data.</text>
</comment>
<dbReference type="SMART" id="SM00093">
    <property type="entry name" value="SERPIN"/>
    <property type="match status" value="1"/>
</dbReference>
<evidence type="ECO:0000313" key="8">
    <source>
        <dbReference type="Proteomes" id="UP001530377"/>
    </source>
</evidence>
<dbReference type="CDD" id="cd00172">
    <property type="entry name" value="serpin"/>
    <property type="match status" value="1"/>
</dbReference>
<dbReference type="InterPro" id="IPR023796">
    <property type="entry name" value="Serpin_dom"/>
</dbReference>